<evidence type="ECO:0000256" key="1">
    <source>
        <dbReference type="ARBA" id="ARBA00004904"/>
    </source>
</evidence>
<organism evidence="6 7">
    <name type="scientific">Purpureocillium lilacinum</name>
    <name type="common">Paecilomyces lilacinus</name>
    <dbReference type="NCBI Taxonomy" id="33203"/>
    <lineage>
        <taxon>Eukaryota</taxon>
        <taxon>Fungi</taxon>
        <taxon>Dikarya</taxon>
        <taxon>Ascomycota</taxon>
        <taxon>Pezizomycotina</taxon>
        <taxon>Sordariomycetes</taxon>
        <taxon>Hypocreomycetidae</taxon>
        <taxon>Hypocreales</taxon>
        <taxon>Ophiocordycipitaceae</taxon>
        <taxon>Purpureocillium</taxon>
    </lineage>
</organism>
<feature type="compositionally biased region" description="Basic and acidic residues" evidence="5">
    <location>
        <begin position="112"/>
        <end position="121"/>
    </location>
</feature>
<evidence type="ECO:0000256" key="3">
    <source>
        <dbReference type="ARBA" id="ARBA00022619"/>
    </source>
</evidence>
<dbReference type="EC" id="4.1.99.12" evidence="2"/>
<accession>A0ABR0CAR2</accession>
<name>A0ABR0CAR2_PURLI</name>
<dbReference type="Gene3D" id="3.90.870.10">
    <property type="entry name" value="DHBP synthase"/>
    <property type="match status" value="1"/>
</dbReference>
<proteinExistence type="predicted"/>
<evidence type="ECO:0000313" key="6">
    <source>
        <dbReference type="EMBL" id="KAK4093264.1"/>
    </source>
</evidence>
<dbReference type="Proteomes" id="UP001287286">
    <property type="component" value="Unassembled WGS sequence"/>
</dbReference>
<evidence type="ECO:0000256" key="2">
    <source>
        <dbReference type="ARBA" id="ARBA00012153"/>
    </source>
</evidence>
<sequence>MALLGGHARAAEAHGSHEPCGPACRRPSWPVHLGPAPAPAPAAGGPRPGHPLITCTEGLAALLQFAQPALDRIATIPLVPVSPPPSVHPPALSQSQPASQGILPPPKIHPHPPAETERDKPPATPTKDTTKTNDDDANDKDNEAKTLSVPHTAIPHHRRSSSPLPKMPAPMIPQSQFDSIPDAIEAFRRGEFLVVLDDPGRENEADLIIAAQDVTTEQMAWMVRYSSGLICAPIKPARADALDLPPMVSVSQDPRGTAYTVSVDAADESVTTGISAHDRALVCRVLADPTSTATSLRRPGHVLPLRAHPGGVRARVGHTEAAVEFCRLAGKHEAAAICEVVEDGDEVPGRAVRAATDMMRGEACITFARKWGLKVCTIADLVEYVEKTEGKLEVNGS</sequence>
<feature type="compositionally biased region" description="Basic and acidic residues" evidence="5">
    <location>
        <begin position="128"/>
        <end position="144"/>
    </location>
</feature>
<keyword evidence="7" id="KW-1185">Reference proteome</keyword>
<evidence type="ECO:0000256" key="4">
    <source>
        <dbReference type="ARBA" id="ARBA00022723"/>
    </source>
</evidence>
<dbReference type="PANTHER" id="PTHR21327">
    <property type="entry name" value="GTP CYCLOHYDROLASE II-RELATED"/>
    <property type="match status" value="1"/>
</dbReference>
<feature type="region of interest" description="Disordered" evidence="5">
    <location>
        <begin position="84"/>
        <end position="166"/>
    </location>
</feature>
<keyword evidence="4" id="KW-0479">Metal-binding</keyword>
<evidence type="ECO:0000313" key="7">
    <source>
        <dbReference type="Proteomes" id="UP001287286"/>
    </source>
</evidence>
<dbReference type="NCBIfam" id="TIGR00506">
    <property type="entry name" value="ribB"/>
    <property type="match status" value="1"/>
</dbReference>
<gene>
    <name evidence="6" type="ORF">Purlil1_2421</name>
</gene>
<comment type="caution">
    <text evidence="6">The sequence shown here is derived from an EMBL/GenBank/DDBJ whole genome shotgun (WGS) entry which is preliminary data.</text>
</comment>
<dbReference type="SUPFAM" id="SSF55821">
    <property type="entry name" value="YrdC/RibB"/>
    <property type="match status" value="1"/>
</dbReference>
<dbReference type="InterPro" id="IPR000422">
    <property type="entry name" value="DHBP_synthase_RibB"/>
</dbReference>
<evidence type="ECO:0000256" key="5">
    <source>
        <dbReference type="SAM" id="MobiDB-lite"/>
    </source>
</evidence>
<dbReference type="EMBL" id="JAWRVI010000006">
    <property type="protein sequence ID" value="KAK4093264.1"/>
    <property type="molecule type" value="Genomic_DNA"/>
</dbReference>
<dbReference type="Pfam" id="PF00926">
    <property type="entry name" value="DHBP_synthase"/>
    <property type="match status" value="1"/>
</dbReference>
<protein>
    <recommendedName>
        <fullName evidence="2">3,4-dihydroxy-2-butanone-4-phosphate synthase</fullName>
        <ecNumber evidence="2">4.1.99.12</ecNumber>
    </recommendedName>
</protein>
<reference evidence="6 7" key="1">
    <citation type="journal article" date="2024" name="Microbiol. Resour. Announc.">
        <title>Genome annotations for the ascomycete fungi Trichoderma harzianum, Trichoderma aggressivum, and Purpureocillium lilacinum.</title>
        <authorList>
            <person name="Beijen E.P.W."/>
            <person name="Ohm R.A."/>
        </authorList>
    </citation>
    <scope>NUCLEOTIDE SEQUENCE [LARGE SCALE GENOMIC DNA]</scope>
    <source>
        <strain evidence="6 7">CBS 150709</strain>
    </source>
</reference>
<dbReference type="InterPro" id="IPR017945">
    <property type="entry name" value="DHBP_synth_RibB-like_a/b_dom"/>
</dbReference>
<dbReference type="PANTHER" id="PTHR21327:SF18">
    <property type="entry name" value="3,4-DIHYDROXY-2-BUTANONE 4-PHOSPHATE SYNTHASE"/>
    <property type="match status" value="1"/>
</dbReference>
<keyword evidence="3" id="KW-0686">Riboflavin biosynthesis</keyword>
<feature type="region of interest" description="Disordered" evidence="5">
    <location>
        <begin position="1"/>
        <end position="21"/>
    </location>
</feature>
<comment type="pathway">
    <text evidence="1">Cofactor biosynthesis; riboflavin biosynthesis; 2-hydroxy-3-oxobutyl phosphate from D-ribulose 5-phosphate: step 1/1.</text>
</comment>